<protein>
    <submittedName>
        <fullName evidence="1">Uncharacterized protein</fullName>
    </submittedName>
</protein>
<organism evidence="1 2">
    <name type="scientific">Helianthus annuus</name>
    <name type="common">Common sunflower</name>
    <dbReference type="NCBI Taxonomy" id="4232"/>
    <lineage>
        <taxon>Eukaryota</taxon>
        <taxon>Viridiplantae</taxon>
        <taxon>Streptophyta</taxon>
        <taxon>Embryophyta</taxon>
        <taxon>Tracheophyta</taxon>
        <taxon>Spermatophyta</taxon>
        <taxon>Magnoliopsida</taxon>
        <taxon>eudicotyledons</taxon>
        <taxon>Gunneridae</taxon>
        <taxon>Pentapetalae</taxon>
        <taxon>asterids</taxon>
        <taxon>campanulids</taxon>
        <taxon>Asterales</taxon>
        <taxon>Asteraceae</taxon>
        <taxon>Asteroideae</taxon>
        <taxon>Heliantheae alliance</taxon>
        <taxon>Heliantheae</taxon>
        <taxon>Helianthus</taxon>
    </lineage>
</organism>
<dbReference type="AlphaFoldDB" id="A0A251UNW9"/>
<accession>A0A251UNW9</accession>
<reference evidence="2" key="1">
    <citation type="journal article" date="2017" name="Nature">
        <title>The sunflower genome provides insights into oil metabolism, flowering and Asterid evolution.</title>
        <authorList>
            <person name="Badouin H."/>
            <person name="Gouzy J."/>
            <person name="Grassa C.J."/>
            <person name="Murat F."/>
            <person name="Staton S.E."/>
            <person name="Cottret L."/>
            <person name="Lelandais-Briere C."/>
            <person name="Owens G.L."/>
            <person name="Carrere S."/>
            <person name="Mayjonade B."/>
            <person name="Legrand L."/>
            <person name="Gill N."/>
            <person name="Kane N.C."/>
            <person name="Bowers J.E."/>
            <person name="Hubner S."/>
            <person name="Bellec A."/>
            <person name="Berard A."/>
            <person name="Berges H."/>
            <person name="Blanchet N."/>
            <person name="Boniface M.C."/>
            <person name="Brunel D."/>
            <person name="Catrice O."/>
            <person name="Chaidir N."/>
            <person name="Claudel C."/>
            <person name="Donnadieu C."/>
            <person name="Faraut T."/>
            <person name="Fievet G."/>
            <person name="Helmstetter N."/>
            <person name="King M."/>
            <person name="Knapp S.J."/>
            <person name="Lai Z."/>
            <person name="Le Paslier M.C."/>
            <person name="Lippi Y."/>
            <person name="Lorenzon L."/>
            <person name="Mandel J.R."/>
            <person name="Marage G."/>
            <person name="Marchand G."/>
            <person name="Marquand E."/>
            <person name="Bret-Mestries E."/>
            <person name="Morien E."/>
            <person name="Nambeesan S."/>
            <person name="Nguyen T."/>
            <person name="Pegot-Espagnet P."/>
            <person name="Pouilly N."/>
            <person name="Raftis F."/>
            <person name="Sallet E."/>
            <person name="Schiex T."/>
            <person name="Thomas J."/>
            <person name="Vandecasteele C."/>
            <person name="Vares D."/>
            <person name="Vear F."/>
            <person name="Vautrin S."/>
            <person name="Crespi M."/>
            <person name="Mangin B."/>
            <person name="Burke J.M."/>
            <person name="Salse J."/>
            <person name="Munos S."/>
            <person name="Vincourt P."/>
            <person name="Rieseberg L.H."/>
            <person name="Langlade N.B."/>
        </authorList>
    </citation>
    <scope>NUCLEOTIDE SEQUENCE [LARGE SCALE GENOMIC DNA]</scope>
    <source>
        <strain evidence="2">cv. SF193</strain>
    </source>
</reference>
<evidence type="ECO:0000313" key="1">
    <source>
        <dbReference type="EMBL" id="OTG24713.1"/>
    </source>
</evidence>
<sequence>MSICGVVDQLRTNALFTEESKGEFTLFPRHGIPGGSIRTGTCYLGSWSGHGSRYVETQHNAESFYM</sequence>
<name>A0A251UNW9_HELAN</name>
<proteinExistence type="predicted"/>
<dbReference type="EMBL" id="CM007894">
    <property type="protein sequence ID" value="OTG24713.1"/>
    <property type="molecule type" value="Genomic_DNA"/>
</dbReference>
<gene>
    <name evidence="1" type="ORF">HannXRQ_Chr05g0139741</name>
</gene>
<dbReference type="InParanoid" id="A0A251UNW9"/>
<evidence type="ECO:0000313" key="2">
    <source>
        <dbReference type="Proteomes" id="UP000215914"/>
    </source>
</evidence>
<dbReference type="Proteomes" id="UP000215914">
    <property type="component" value="Chromosome 5"/>
</dbReference>
<keyword evidence="2" id="KW-1185">Reference proteome</keyword>